<feature type="binding site" evidence="7">
    <location>
        <position position="134"/>
    </location>
    <ligand>
        <name>Zn(2+)</name>
        <dbReference type="ChEBI" id="CHEBI:29105"/>
        <label>2</label>
    </ligand>
</feature>
<dbReference type="GO" id="GO:0019243">
    <property type="term" value="P:methylglyoxal catabolic process to D-lactate via S-lactoyl-glutathione"/>
    <property type="evidence" value="ECO:0007669"/>
    <property type="project" value="UniProtKB-UniRule"/>
</dbReference>
<comment type="pathway">
    <text evidence="2 7">Secondary metabolite metabolism; methylglyoxal degradation; (R)-lactate from methylglyoxal: step 2/2.</text>
</comment>
<dbReference type="InterPro" id="IPR001279">
    <property type="entry name" value="Metallo-B-lactamas"/>
</dbReference>
<evidence type="ECO:0000256" key="3">
    <source>
        <dbReference type="ARBA" id="ARBA00006759"/>
    </source>
</evidence>
<feature type="binding site" evidence="7">
    <location>
        <position position="59"/>
    </location>
    <ligand>
        <name>Zn(2+)</name>
        <dbReference type="ChEBI" id="CHEBI:29105"/>
        <label>1</label>
    </ligand>
</feature>
<feature type="domain" description="Metallo-beta-lactamase" evidence="8">
    <location>
        <begin position="14"/>
        <end position="172"/>
    </location>
</feature>
<evidence type="ECO:0000256" key="7">
    <source>
        <dbReference type="HAMAP-Rule" id="MF_01374"/>
    </source>
</evidence>
<dbReference type="Pfam" id="PF16123">
    <property type="entry name" value="HAGH_C"/>
    <property type="match status" value="1"/>
</dbReference>
<evidence type="ECO:0000256" key="1">
    <source>
        <dbReference type="ARBA" id="ARBA00001623"/>
    </source>
</evidence>
<dbReference type="OrthoDB" id="9802248at2"/>
<evidence type="ECO:0000256" key="4">
    <source>
        <dbReference type="ARBA" id="ARBA00022723"/>
    </source>
</evidence>
<dbReference type="NCBIfam" id="TIGR03413">
    <property type="entry name" value="GSH_gloB"/>
    <property type="match status" value="1"/>
</dbReference>
<feature type="binding site" evidence="7">
    <location>
        <position position="62"/>
    </location>
    <ligand>
        <name>Zn(2+)</name>
        <dbReference type="ChEBI" id="CHEBI:29105"/>
        <label>2</label>
    </ligand>
</feature>
<dbReference type="Pfam" id="PF00753">
    <property type="entry name" value="Lactamase_B"/>
    <property type="match status" value="1"/>
</dbReference>
<organism evidence="9 10">
    <name type="scientific">Fulvimarina manganoxydans</name>
    <dbReference type="NCBI Taxonomy" id="937218"/>
    <lineage>
        <taxon>Bacteria</taxon>
        <taxon>Pseudomonadati</taxon>
        <taxon>Pseudomonadota</taxon>
        <taxon>Alphaproteobacteria</taxon>
        <taxon>Hyphomicrobiales</taxon>
        <taxon>Aurantimonadaceae</taxon>
        <taxon>Fulvimarina</taxon>
    </lineage>
</organism>
<dbReference type="InterPro" id="IPR017782">
    <property type="entry name" value="Hydroxyacylglutathione_Hdrlase"/>
</dbReference>
<comment type="catalytic activity">
    <reaction evidence="1 7">
        <text>an S-(2-hydroxyacyl)glutathione + H2O = a 2-hydroxy carboxylate + glutathione + H(+)</text>
        <dbReference type="Rhea" id="RHEA:21864"/>
        <dbReference type="ChEBI" id="CHEBI:15377"/>
        <dbReference type="ChEBI" id="CHEBI:15378"/>
        <dbReference type="ChEBI" id="CHEBI:57925"/>
        <dbReference type="ChEBI" id="CHEBI:58896"/>
        <dbReference type="ChEBI" id="CHEBI:71261"/>
        <dbReference type="EC" id="3.1.2.6"/>
    </reaction>
</comment>
<keyword evidence="4 7" id="KW-0479">Metal-binding</keyword>
<dbReference type="SMART" id="SM00849">
    <property type="entry name" value="Lactamase_B"/>
    <property type="match status" value="1"/>
</dbReference>
<evidence type="ECO:0000313" key="9">
    <source>
        <dbReference type="EMBL" id="SMD08078.1"/>
    </source>
</evidence>
<accession>A0A1W2EG35</accession>
<dbReference type="InterPro" id="IPR050110">
    <property type="entry name" value="Glyoxalase_II_hydrolase"/>
</dbReference>
<evidence type="ECO:0000313" key="10">
    <source>
        <dbReference type="Proteomes" id="UP000192656"/>
    </source>
</evidence>
<feature type="binding site" evidence="7">
    <location>
        <position position="134"/>
    </location>
    <ligand>
        <name>Zn(2+)</name>
        <dbReference type="ChEBI" id="CHEBI:29105"/>
        <label>1</label>
    </ligand>
</feature>
<dbReference type="PANTHER" id="PTHR43705:SF1">
    <property type="entry name" value="HYDROXYACYLGLUTATHIONE HYDROLASE GLOB"/>
    <property type="match status" value="1"/>
</dbReference>
<comment type="subunit">
    <text evidence="7">Monomer.</text>
</comment>
<dbReference type="PIRSF" id="PIRSF005457">
    <property type="entry name" value="Glx"/>
    <property type="match status" value="1"/>
</dbReference>
<dbReference type="Proteomes" id="UP000192656">
    <property type="component" value="Unassembled WGS sequence"/>
</dbReference>
<feature type="binding site" evidence="7">
    <location>
        <position position="61"/>
    </location>
    <ligand>
        <name>Zn(2+)</name>
        <dbReference type="ChEBI" id="CHEBI:29105"/>
        <label>2</label>
    </ligand>
</feature>
<keyword evidence="10" id="KW-1185">Reference proteome</keyword>
<feature type="binding site" evidence="7">
    <location>
        <position position="172"/>
    </location>
    <ligand>
        <name>Zn(2+)</name>
        <dbReference type="ChEBI" id="CHEBI:29105"/>
        <label>2</label>
    </ligand>
</feature>
<dbReference type="PANTHER" id="PTHR43705">
    <property type="entry name" value="HYDROXYACYLGLUTATHIONE HYDROLASE"/>
    <property type="match status" value="1"/>
</dbReference>
<evidence type="ECO:0000259" key="8">
    <source>
        <dbReference type="SMART" id="SM00849"/>
    </source>
</evidence>
<name>A0A1W2EG35_9HYPH</name>
<keyword evidence="6 7" id="KW-0862">Zinc</keyword>
<proteinExistence type="inferred from homology"/>
<evidence type="ECO:0000256" key="5">
    <source>
        <dbReference type="ARBA" id="ARBA00022801"/>
    </source>
</evidence>
<dbReference type="HAMAP" id="MF_01374">
    <property type="entry name" value="Glyoxalase_2"/>
    <property type="match status" value="1"/>
</dbReference>
<dbReference type="RefSeq" id="WP_084412204.1">
    <property type="nucleotide sequence ID" value="NZ_FWXR01000024.1"/>
</dbReference>
<dbReference type="STRING" id="937218.SAMN06297251_12457"/>
<feature type="binding site" evidence="7">
    <location>
        <position position="115"/>
    </location>
    <ligand>
        <name>Zn(2+)</name>
        <dbReference type="ChEBI" id="CHEBI:29105"/>
        <label>1</label>
    </ligand>
</feature>
<dbReference type="EC" id="3.1.2.6" evidence="7"/>
<sequence>MSDITIRQFTCRSDNFGVLVHHAGSGTTISIDAPEEKAILSALETEGWKLTHILTTHHHGDHVEANEALKAKFGATIYGPKDEAAKIPGLDHAVAGGDKIDVGGVAVEVIATPGHTAGEVSYYLPQAKALFAADALFSLGCGRLFEGDAAIMWASLKRLRDLPDETMLYCGHEYTATNARCALDIDPGNLLLKERATEVEHLRSGGQSTLPVELGREKRTNPFLRADDPELQRAVGMADADPVDVFAMMREKRNGY</sequence>
<dbReference type="CDD" id="cd07723">
    <property type="entry name" value="hydroxyacylglutathione_hydrolase_MBL-fold"/>
    <property type="match status" value="1"/>
</dbReference>
<comment type="cofactor">
    <cofactor evidence="7">
        <name>Zn(2+)</name>
        <dbReference type="ChEBI" id="CHEBI:29105"/>
    </cofactor>
    <text evidence="7">Binds 2 Zn(2+) ions per subunit.</text>
</comment>
<comment type="function">
    <text evidence="7">Thiolesterase that catalyzes the hydrolysis of S-D-lactoyl-glutathione to form glutathione and D-lactic acid.</text>
</comment>
<keyword evidence="5 7" id="KW-0378">Hydrolase</keyword>
<dbReference type="InterPro" id="IPR036866">
    <property type="entry name" value="RibonucZ/Hydroxyglut_hydro"/>
</dbReference>
<evidence type="ECO:0000256" key="6">
    <source>
        <dbReference type="ARBA" id="ARBA00022833"/>
    </source>
</evidence>
<dbReference type="InterPro" id="IPR035680">
    <property type="entry name" value="Clx_II_MBL"/>
</dbReference>
<dbReference type="GO" id="GO:0004416">
    <property type="term" value="F:hydroxyacylglutathione hydrolase activity"/>
    <property type="evidence" value="ECO:0007669"/>
    <property type="project" value="UniProtKB-UniRule"/>
</dbReference>
<comment type="similarity">
    <text evidence="3 7">Belongs to the metallo-beta-lactamase superfamily. Glyoxalase II family.</text>
</comment>
<dbReference type="UniPathway" id="UPA00619">
    <property type="reaction ID" value="UER00676"/>
</dbReference>
<feature type="binding site" evidence="7">
    <location>
        <position position="57"/>
    </location>
    <ligand>
        <name>Zn(2+)</name>
        <dbReference type="ChEBI" id="CHEBI:29105"/>
        <label>1</label>
    </ligand>
</feature>
<dbReference type="SUPFAM" id="SSF56281">
    <property type="entry name" value="Metallo-hydrolase/oxidoreductase"/>
    <property type="match status" value="1"/>
</dbReference>
<evidence type="ECO:0000256" key="2">
    <source>
        <dbReference type="ARBA" id="ARBA00004963"/>
    </source>
</evidence>
<gene>
    <name evidence="7" type="primary">gloB</name>
    <name evidence="9" type="ORF">SAMN06297251_12457</name>
</gene>
<dbReference type="AlphaFoldDB" id="A0A1W2EG35"/>
<protein>
    <recommendedName>
        <fullName evidence="7">Hydroxyacylglutathione hydrolase</fullName>
        <ecNumber evidence="7">3.1.2.6</ecNumber>
    </recommendedName>
    <alternativeName>
        <fullName evidence="7">Glyoxalase II</fullName>
        <shortName evidence="7">Glx II</shortName>
    </alternativeName>
</protein>
<dbReference type="Gene3D" id="3.60.15.10">
    <property type="entry name" value="Ribonuclease Z/Hydroxyacylglutathione hydrolase-like"/>
    <property type="match status" value="1"/>
</dbReference>
<dbReference type="EMBL" id="FWXR01000024">
    <property type="protein sequence ID" value="SMD08078.1"/>
    <property type="molecule type" value="Genomic_DNA"/>
</dbReference>
<dbReference type="GO" id="GO:0046872">
    <property type="term" value="F:metal ion binding"/>
    <property type="evidence" value="ECO:0007669"/>
    <property type="project" value="UniProtKB-KW"/>
</dbReference>
<dbReference type="InterPro" id="IPR032282">
    <property type="entry name" value="HAGH_C"/>
</dbReference>
<reference evidence="9 10" key="1">
    <citation type="submission" date="2017-04" db="EMBL/GenBank/DDBJ databases">
        <authorList>
            <person name="Afonso C.L."/>
            <person name="Miller P.J."/>
            <person name="Scott M.A."/>
            <person name="Spackman E."/>
            <person name="Goraichik I."/>
            <person name="Dimitrov K.M."/>
            <person name="Suarez D.L."/>
            <person name="Swayne D.E."/>
        </authorList>
    </citation>
    <scope>NUCLEOTIDE SEQUENCE [LARGE SCALE GENOMIC DNA]</scope>
    <source>
        <strain evidence="9 10">CGMCC 1.10972</strain>
    </source>
</reference>